<dbReference type="PANTHER" id="PTHR46470">
    <property type="entry name" value="N-ACYLNEURAMINATE-9-PHOSPHATASE"/>
    <property type="match status" value="1"/>
</dbReference>
<proteinExistence type="predicted"/>
<evidence type="ECO:0000256" key="1">
    <source>
        <dbReference type="ARBA" id="ARBA00022723"/>
    </source>
</evidence>
<dbReference type="Gene3D" id="1.10.150.520">
    <property type="match status" value="1"/>
</dbReference>
<evidence type="ECO:0000313" key="5">
    <source>
        <dbReference type="Proteomes" id="UP001149822"/>
    </source>
</evidence>
<dbReference type="GO" id="GO:0016787">
    <property type="term" value="F:hydrolase activity"/>
    <property type="evidence" value="ECO:0007669"/>
    <property type="project" value="UniProtKB-KW"/>
</dbReference>
<dbReference type="Pfam" id="PF00702">
    <property type="entry name" value="Hydrolase"/>
    <property type="match status" value="1"/>
</dbReference>
<reference evidence="4" key="1">
    <citation type="submission" date="2022-12" db="EMBL/GenBank/DDBJ databases">
        <title>Paracoccus sp. EF6 isolated from a lake water.</title>
        <authorList>
            <person name="Liu H."/>
        </authorList>
    </citation>
    <scope>NUCLEOTIDE SEQUENCE</scope>
    <source>
        <strain evidence="4">EF6</strain>
    </source>
</reference>
<evidence type="ECO:0000256" key="2">
    <source>
        <dbReference type="ARBA" id="ARBA00022801"/>
    </source>
</evidence>
<dbReference type="Gene3D" id="3.40.50.1000">
    <property type="entry name" value="HAD superfamily/HAD-like"/>
    <property type="match status" value="1"/>
</dbReference>
<dbReference type="InterPro" id="IPR051400">
    <property type="entry name" value="HAD-like_hydrolase"/>
</dbReference>
<dbReference type="SUPFAM" id="SSF56784">
    <property type="entry name" value="HAD-like"/>
    <property type="match status" value="1"/>
</dbReference>
<sequence length="217" mass="24022">MLVFDLDDTLYLERDFAFSGYAALGAHLDRTERHGAGQRFAETCRALFAAGERRHIIDRALAALDLETRAADLITLYRDHPPQIALCPDAASFLGRWRGRAGLITDGPERTQRNKIQALRLAGCLDPIIPTGQWPLGFGKPHPRAFAMIETIAQGRCIYVADNPLKDFVTPKARGWLTIRLARPERVHHCPAPDDAHEAEALITTLDDLDPLLQGGA</sequence>
<dbReference type="InterPro" id="IPR023214">
    <property type="entry name" value="HAD_sf"/>
</dbReference>
<dbReference type="RefSeq" id="WP_268940627.1">
    <property type="nucleotide sequence ID" value="NZ_JAPTYD010000002.1"/>
</dbReference>
<gene>
    <name evidence="4" type="ORF">OU682_03265</name>
</gene>
<protein>
    <submittedName>
        <fullName evidence="4">HAD family hydrolase</fullName>
    </submittedName>
</protein>
<dbReference type="InterPro" id="IPR036412">
    <property type="entry name" value="HAD-like_sf"/>
</dbReference>
<keyword evidence="2 4" id="KW-0378">Hydrolase</keyword>
<keyword evidence="1" id="KW-0479">Metal-binding</keyword>
<dbReference type="EMBL" id="JAPTYD010000002">
    <property type="protein sequence ID" value="MCZ0960636.1"/>
    <property type="molecule type" value="Genomic_DNA"/>
</dbReference>
<keyword evidence="3" id="KW-0460">Magnesium</keyword>
<organism evidence="4 5">
    <name type="scientific">Paracoccus benzoatiresistens</name>
    <dbReference type="NCBI Taxonomy" id="2997341"/>
    <lineage>
        <taxon>Bacteria</taxon>
        <taxon>Pseudomonadati</taxon>
        <taxon>Pseudomonadota</taxon>
        <taxon>Alphaproteobacteria</taxon>
        <taxon>Rhodobacterales</taxon>
        <taxon>Paracoccaceae</taxon>
        <taxon>Paracoccus</taxon>
    </lineage>
</organism>
<dbReference type="PANTHER" id="PTHR46470:SF2">
    <property type="entry name" value="GLYCERALDEHYDE 3-PHOSPHATE PHOSPHATASE"/>
    <property type="match status" value="1"/>
</dbReference>
<dbReference type="Proteomes" id="UP001149822">
    <property type="component" value="Unassembled WGS sequence"/>
</dbReference>
<keyword evidence="5" id="KW-1185">Reference proteome</keyword>
<comment type="caution">
    <text evidence="4">The sequence shown here is derived from an EMBL/GenBank/DDBJ whole genome shotgun (WGS) entry which is preliminary data.</text>
</comment>
<accession>A0ABT4J0I9</accession>
<evidence type="ECO:0000256" key="3">
    <source>
        <dbReference type="ARBA" id="ARBA00022842"/>
    </source>
</evidence>
<name>A0ABT4J0I9_9RHOB</name>
<evidence type="ECO:0000313" key="4">
    <source>
        <dbReference type="EMBL" id="MCZ0960636.1"/>
    </source>
</evidence>